<sequence length="102" mass="11345">FLVLSPILHVCTRKYTLLCLYAANHLPSDLKWSRLLSRLPFGLDSVLAPLPFSFCQLSTVRSFSLKESGGYGASSSLLTGFPSYVVQSQYWLKDKRPTCGPT</sequence>
<name>A0ABV0Z523_9TELE</name>
<protein>
    <submittedName>
        <fullName evidence="1">Uncharacterized protein</fullName>
    </submittedName>
</protein>
<accession>A0ABV0Z523</accession>
<dbReference type="Proteomes" id="UP001469553">
    <property type="component" value="Unassembled WGS sequence"/>
</dbReference>
<reference evidence="1 2" key="1">
    <citation type="submission" date="2021-06" db="EMBL/GenBank/DDBJ databases">
        <authorList>
            <person name="Palmer J.M."/>
        </authorList>
    </citation>
    <scope>NUCLEOTIDE SEQUENCE [LARGE SCALE GENOMIC DNA]</scope>
    <source>
        <strain evidence="1 2">AS_MEX2019</strain>
        <tissue evidence="1">Muscle</tissue>
    </source>
</reference>
<proteinExistence type="predicted"/>
<comment type="caution">
    <text evidence="1">The sequence shown here is derived from an EMBL/GenBank/DDBJ whole genome shotgun (WGS) entry which is preliminary data.</text>
</comment>
<evidence type="ECO:0000313" key="1">
    <source>
        <dbReference type="EMBL" id="MEQ2300990.1"/>
    </source>
</evidence>
<organism evidence="1 2">
    <name type="scientific">Ameca splendens</name>
    <dbReference type="NCBI Taxonomy" id="208324"/>
    <lineage>
        <taxon>Eukaryota</taxon>
        <taxon>Metazoa</taxon>
        <taxon>Chordata</taxon>
        <taxon>Craniata</taxon>
        <taxon>Vertebrata</taxon>
        <taxon>Euteleostomi</taxon>
        <taxon>Actinopterygii</taxon>
        <taxon>Neopterygii</taxon>
        <taxon>Teleostei</taxon>
        <taxon>Neoteleostei</taxon>
        <taxon>Acanthomorphata</taxon>
        <taxon>Ovalentaria</taxon>
        <taxon>Atherinomorphae</taxon>
        <taxon>Cyprinodontiformes</taxon>
        <taxon>Goodeidae</taxon>
        <taxon>Ameca</taxon>
    </lineage>
</organism>
<feature type="non-terminal residue" evidence="1">
    <location>
        <position position="1"/>
    </location>
</feature>
<gene>
    <name evidence="1" type="ORF">AMECASPLE_031471</name>
</gene>
<dbReference type="EMBL" id="JAHRIP010050943">
    <property type="protein sequence ID" value="MEQ2300990.1"/>
    <property type="molecule type" value="Genomic_DNA"/>
</dbReference>
<evidence type="ECO:0000313" key="2">
    <source>
        <dbReference type="Proteomes" id="UP001469553"/>
    </source>
</evidence>
<keyword evidence="2" id="KW-1185">Reference proteome</keyword>